<proteinExistence type="predicted"/>
<organism evidence="1">
    <name type="scientific">uncultured Rubrobacteraceae bacterium</name>
    <dbReference type="NCBI Taxonomy" id="349277"/>
    <lineage>
        <taxon>Bacteria</taxon>
        <taxon>Bacillati</taxon>
        <taxon>Actinomycetota</taxon>
        <taxon>Rubrobacteria</taxon>
        <taxon>Rubrobacterales</taxon>
        <taxon>Rubrobacteraceae</taxon>
        <taxon>environmental samples</taxon>
    </lineage>
</organism>
<accession>A0A6J4U0J8</accession>
<dbReference type="EMBL" id="CADCVM010000530">
    <property type="protein sequence ID" value="CAA9537108.1"/>
    <property type="molecule type" value="Genomic_DNA"/>
</dbReference>
<dbReference type="AlphaFoldDB" id="A0A6J4U0J8"/>
<gene>
    <name evidence="1" type="ORF">AVDCRST_MAG05-4996</name>
</gene>
<name>A0A6J4U0J8_9ACTN</name>
<evidence type="ECO:0000313" key="1">
    <source>
        <dbReference type="EMBL" id="CAA9537108.1"/>
    </source>
</evidence>
<sequence>MGRAPADPRVEVLLADHPYVQHHIEPPRPGGPLLLGCRAPLL</sequence>
<reference evidence="1" key="1">
    <citation type="submission" date="2020-02" db="EMBL/GenBank/DDBJ databases">
        <authorList>
            <person name="Meier V. D."/>
        </authorList>
    </citation>
    <scope>NUCLEOTIDE SEQUENCE</scope>
    <source>
        <strain evidence="1">AVDCRST_MAG05</strain>
    </source>
</reference>
<protein>
    <submittedName>
        <fullName evidence="1">Uncharacterized protein</fullName>
    </submittedName>
</protein>